<dbReference type="InParanoid" id="K0INW3"/>
<proteinExistence type="predicted"/>
<reference evidence="1 2" key="1">
    <citation type="journal article" date="2012" name="Environ. Microbiol.">
        <title>The genome of the ammonia-oxidizing Candidatus Nitrososphaera gargensis: insights into metabolic versatility and environmental adaptations.</title>
        <authorList>
            <person name="Spang A."/>
            <person name="Poehlein A."/>
            <person name="Offre P."/>
            <person name="Zumbragel S."/>
            <person name="Haider S."/>
            <person name="Rychlik N."/>
            <person name="Nowka B."/>
            <person name="Schmeisser C."/>
            <person name="Lebedeva E.V."/>
            <person name="Rattei T."/>
            <person name="Bohm C."/>
            <person name="Schmid M."/>
            <person name="Galushko A."/>
            <person name="Hatzenpichler R."/>
            <person name="Weinmaier T."/>
            <person name="Daniel R."/>
            <person name="Schleper C."/>
            <person name="Spieck E."/>
            <person name="Streit W."/>
            <person name="Wagner M."/>
        </authorList>
    </citation>
    <scope>NUCLEOTIDE SEQUENCE [LARGE SCALE GENOMIC DNA]</scope>
    <source>
        <strain evidence="2">Ga9.2</strain>
    </source>
</reference>
<dbReference type="KEGG" id="nga:Ngar_c31580"/>
<keyword evidence="2" id="KW-1185">Reference proteome</keyword>
<protein>
    <submittedName>
        <fullName evidence="1">Uncharacterized protein</fullName>
    </submittedName>
</protein>
<organism evidence="1 2">
    <name type="scientific">Nitrososphaera gargensis (strain Ga9.2)</name>
    <dbReference type="NCBI Taxonomy" id="1237085"/>
    <lineage>
        <taxon>Archaea</taxon>
        <taxon>Nitrososphaerota</taxon>
        <taxon>Nitrososphaeria</taxon>
        <taxon>Nitrososphaerales</taxon>
        <taxon>Nitrososphaeraceae</taxon>
        <taxon>Nitrososphaera</taxon>
    </lineage>
</organism>
<dbReference type="RefSeq" id="WP_015020607.1">
    <property type="nucleotide sequence ID" value="NC_018719.1"/>
</dbReference>
<evidence type="ECO:0000313" key="2">
    <source>
        <dbReference type="Proteomes" id="UP000008037"/>
    </source>
</evidence>
<name>K0INW3_NITGG</name>
<dbReference type="GeneID" id="13796968"/>
<gene>
    <name evidence="1" type="ordered locus">Ngar_c31580</name>
</gene>
<dbReference type="EMBL" id="CP002408">
    <property type="protein sequence ID" value="AFU60074.1"/>
    <property type="molecule type" value="Genomic_DNA"/>
</dbReference>
<accession>K0INW3</accession>
<sequence>MRTSNNETSSGAAAIETEDRDIELENIIGNLLIAEYQVDKLRNRLVDKISPSYSSAGAKDHSAYSFKIGSKWYRVSIKVEEQRLALETAGKE</sequence>
<dbReference type="HOGENOM" id="CLU_186530_0_0_2"/>
<dbReference type="BioCyc" id="CNIT1237085:G1324-3158-MONOMER"/>
<dbReference type="AlphaFoldDB" id="K0INW3"/>
<dbReference type="Proteomes" id="UP000008037">
    <property type="component" value="Chromosome"/>
</dbReference>
<evidence type="ECO:0000313" key="1">
    <source>
        <dbReference type="EMBL" id="AFU60074.1"/>
    </source>
</evidence>